<evidence type="ECO:0000256" key="7">
    <source>
        <dbReference type="RuleBase" id="RU367151"/>
    </source>
</evidence>
<dbReference type="InterPro" id="IPR014729">
    <property type="entry name" value="Rossmann-like_a/b/a_fold"/>
</dbReference>
<feature type="region of interest" description="Disordered" evidence="8">
    <location>
        <begin position="604"/>
        <end position="665"/>
    </location>
</feature>
<evidence type="ECO:0000259" key="9">
    <source>
        <dbReference type="PROSITE" id="PS51645"/>
    </source>
</evidence>
<feature type="site" description="Electron transfer via tryptophanyl radical" evidence="6">
    <location>
        <position position="420"/>
    </location>
</feature>
<dbReference type="Pfam" id="PF00875">
    <property type="entry name" value="DNA_photolyase"/>
    <property type="match status" value="1"/>
</dbReference>
<dbReference type="PROSITE" id="PS51645">
    <property type="entry name" value="PHR_CRY_ALPHA_BETA"/>
    <property type="match status" value="1"/>
</dbReference>
<comment type="similarity">
    <text evidence="1 7">Belongs to the DNA photolyase class-1 family.</text>
</comment>
<feature type="binding site" evidence="5">
    <location>
        <begin position="313"/>
        <end position="317"/>
    </location>
    <ligand>
        <name>FAD</name>
        <dbReference type="ChEBI" id="CHEBI:57692"/>
    </ligand>
</feature>
<dbReference type="GO" id="GO:0000719">
    <property type="term" value="P:photoreactive repair"/>
    <property type="evidence" value="ECO:0007669"/>
    <property type="project" value="TreeGrafter"/>
</dbReference>
<dbReference type="GO" id="GO:0003904">
    <property type="term" value="F:deoxyribodipyrimidine photo-lyase activity"/>
    <property type="evidence" value="ECO:0007669"/>
    <property type="project" value="TreeGrafter"/>
</dbReference>
<dbReference type="EMBL" id="WNWS01000023">
    <property type="protein sequence ID" value="KAE9987017.1"/>
    <property type="molecule type" value="Genomic_DNA"/>
</dbReference>
<dbReference type="GO" id="GO:0003684">
    <property type="term" value="F:damaged DNA binding"/>
    <property type="evidence" value="ECO:0007669"/>
    <property type="project" value="TreeGrafter"/>
</dbReference>
<evidence type="ECO:0000256" key="2">
    <source>
        <dbReference type="ARBA" id="ARBA00022630"/>
    </source>
</evidence>
<comment type="caution">
    <text evidence="10">The sequence shown here is derived from an EMBL/GenBank/DDBJ whole genome shotgun (WGS) entry which is preliminary data.</text>
</comment>
<gene>
    <name evidence="10" type="ORF">EG328_004149</name>
</gene>
<dbReference type="SUPFAM" id="SSF48173">
    <property type="entry name" value="Cryptochrome/photolyase FAD-binding domain"/>
    <property type="match status" value="1"/>
</dbReference>
<dbReference type="InterPro" id="IPR014133">
    <property type="entry name" value="Cry_DASH"/>
</dbReference>
<dbReference type="Gene3D" id="1.10.579.10">
    <property type="entry name" value="DNA Cyclobutane Dipyrimidine Photolyase, subunit A, domain 3"/>
    <property type="match status" value="1"/>
</dbReference>
<dbReference type="InterPro" id="IPR006050">
    <property type="entry name" value="DNA_photolyase_N"/>
</dbReference>
<protein>
    <recommendedName>
        <fullName evidence="7">Cryptochrome DASH</fullName>
    </recommendedName>
</protein>
<evidence type="ECO:0000256" key="4">
    <source>
        <dbReference type="ARBA" id="ARBA00022991"/>
    </source>
</evidence>
<evidence type="ECO:0000256" key="6">
    <source>
        <dbReference type="PIRSR" id="PIRSR602081-2"/>
    </source>
</evidence>
<organism evidence="10 11">
    <name type="scientific">Venturia inaequalis</name>
    <name type="common">Apple scab fungus</name>
    <dbReference type="NCBI Taxonomy" id="5025"/>
    <lineage>
        <taxon>Eukaryota</taxon>
        <taxon>Fungi</taxon>
        <taxon>Dikarya</taxon>
        <taxon>Ascomycota</taxon>
        <taxon>Pezizomycotina</taxon>
        <taxon>Dothideomycetes</taxon>
        <taxon>Pleosporomycetidae</taxon>
        <taxon>Venturiales</taxon>
        <taxon>Venturiaceae</taxon>
        <taxon>Venturia</taxon>
    </lineage>
</organism>
<proteinExistence type="inferred from homology"/>
<dbReference type="PANTHER" id="PTHR11455">
    <property type="entry name" value="CRYPTOCHROME"/>
    <property type="match status" value="1"/>
</dbReference>
<dbReference type="Pfam" id="PF03441">
    <property type="entry name" value="FAD_binding_7"/>
    <property type="match status" value="1"/>
</dbReference>
<comment type="function">
    <text evidence="7">May have a photoreceptor function.</text>
</comment>
<dbReference type="SUPFAM" id="SSF52425">
    <property type="entry name" value="Cryptochrome/photolyase, N-terminal domain"/>
    <property type="match status" value="1"/>
</dbReference>
<evidence type="ECO:0000256" key="1">
    <source>
        <dbReference type="ARBA" id="ARBA00005862"/>
    </source>
</evidence>
<evidence type="ECO:0000256" key="8">
    <source>
        <dbReference type="SAM" id="MobiDB-lite"/>
    </source>
</evidence>
<feature type="domain" description="Photolyase/cryptochrome alpha/beta" evidence="9">
    <location>
        <begin position="5"/>
        <end position="173"/>
    </location>
</feature>
<comment type="cofactor">
    <cofactor evidence="5 7">
        <name>FAD</name>
        <dbReference type="ChEBI" id="CHEBI:57692"/>
    </cofactor>
    <text evidence="5 7">Binds 1 FAD per subunit.</text>
</comment>
<keyword evidence="2 5" id="KW-0285">Flavoprotein</keyword>
<feature type="site" description="Electron transfer via tryptophanyl radical" evidence="6">
    <location>
        <position position="508"/>
    </location>
</feature>
<evidence type="ECO:0000313" key="10">
    <source>
        <dbReference type="EMBL" id="KAE9987017.1"/>
    </source>
</evidence>
<evidence type="ECO:0000313" key="11">
    <source>
        <dbReference type="Proteomes" id="UP000447873"/>
    </source>
</evidence>
<keyword evidence="4 7" id="KW-0157">Chromophore</keyword>
<feature type="binding site" evidence="5">
    <location>
        <begin position="498"/>
        <end position="500"/>
    </location>
    <ligand>
        <name>FAD</name>
        <dbReference type="ChEBI" id="CHEBI:57692"/>
    </ligand>
</feature>
<dbReference type="InterPro" id="IPR002081">
    <property type="entry name" value="Cryptochrome/DNA_photolyase_1"/>
</dbReference>
<sequence>MSPPKILIYLFRSDLRLSDNPVLHAIQQHSSKLSVIYSHLLPLYVIPADRITVNGFLNPEFEGRPPYPDAMSAVGGIPRCGPHRARFLADSLWDLKESLEAIGSDLLIWPGKAVDVIDAIFQHFATDGFSRGEVAGVWMVSEETTEEAQEQKDIESLVHSNGKEFRLFSDEKYFIDDRDLPFKCIQELPDSYSEFLKSVEPLRSQPRKTLPSPTTLPPLPPAEAFPPLRVEYTIPNDRESFLKTMLQPIDVQFQAFTRIDTRSIRDGLDIFTTNNSFRGGESNGLERLFHFIQSGATSSYDKARTAPVGHEFSTKLSAYLAIGCITARQIHEAMRYYEDGMAADAPHYEQQTLLQRFRDAPGFGRGENEGTKRLRQMLLWRDYFHLLARKLGNHLFALYGSSGRHTVRDGGDKKADEHEWRLITSLPNTVERCESRRIFERFVVGRTGMSFIDASQRELLLTGYTANRARQNVAYFLAKLMRLDWRLGAEWYECTLVDYDPASNWGNWQYAAGVGNDPREGRIFNPVKQAFDYDSNGEYIKKWIPELRDLKMLDAQGNGDKPMLLKLYQPCNLGLDEKTAMSLEGADFVEDPLVKIEFRIGGKPRRNNQGVRMAQKEEDEDEDEDEGEGEGEGEEQEAVGGGEASIMRSKGRTLEKEVTRGDLGM</sequence>
<keyword evidence="3 5" id="KW-0274">FAD</keyword>
<dbReference type="Gene3D" id="3.40.50.620">
    <property type="entry name" value="HUPs"/>
    <property type="match status" value="1"/>
</dbReference>
<dbReference type="NCBIfam" id="TIGR02765">
    <property type="entry name" value="crypto_DASH"/>
    <property type="match status" value="1"/>
</dbReference>
<dbReference type="InterPro" id="IPR005101">
    <property type="entry name" value="Cryptochr/Photolyase_FAD-bd"/>
</dbReference>
<feature type="binding site" evidence="5">
    <location>
        <position position="300"/>
    </location>
    <ligand>
        <name>FAD</name>
        <dbReference type="ChEBI" id="CHEBI:57692"/>
    </ligand>
</feature>
<reference evidence="10 11" key="1">
    <citation type="submission" date="2018-12" db="EMBL/GenBank/DDBJ databases">
        <title>Venturia inaequalis Genome Resource.</title>
        <authorList>
            <person name="Lichtner F.J."/>
        </authorList>
    </citation>
    <scope>NUCLEOTIDE SEQUENCE [LARGE SCALE GENOMIC DNA]</scope>
    <source>
        <strain evidence="10 11">120213</strain>
    </source>
</reference>
<dbReference type="AlphaFoldDB" id="A0A8H3VBV8"/>
<accession>A0A8H3VBV8</accession>
<evidence type="ECO:0000256" key="5">
    <source>
        <dbReference type="PIRSR" id="PIRSR602081-1"/>
    </source>
</evidence>
<name>A0A8H3VBV8_VENIN</name>
<dbReference type="InterPro" id="IPR036155">
    <property type="entry name" value="Crypto/Photolyase_N_sf"/>
</dbReference>
<feature type="compositionally biased region" description="Acidic residues" evidence="8">
    <location>
        <begin position="617"/>
        <end position="637"/>
    </location>
</feature>
<evidence type="ECO:0000256" key="3">
    <source>
        <dbReference type="ARBA" id="ARBA00022827"/>
    </source>
</evidence>
<dbReference type="InterPro" id="IPR036134">
    <property type="entry name" value="Crypto/Photolyase_FAD-like_sf"/>
</dbReference>
<feature type="site" description="Electron transfer via tryptophanyl radical" evidence="6">
    <location>
        <position position="485"/>
    </location>
</feature>
<dbReference type="PRINTS" id="PR00147">
    <property type="entry name" value="DNAPHOTLYASE"/>
</dbReference>
<dbReference type="PANTHER" id="PTHR11455:SF22">
    <property type="entry name" value="CRYPTOCHROME DASH"/>
    <property type="match status" value="1"/>
</dbReference>
<dbReference type="Proteomes" id="UP000447873">
    <property type="component" value="Unassembled WGS sequence"/>
</dbReference>
<comment type="cofactor">
    <cofactor evidence="7">
        <name>(6R)-5,10-methylene-5,6,7,8-tetrahydrofolate</name>
        <dbReference type="ChEBI" id="CHEBI:15636"/>
    </cofactor>
    <text evidence="7">Binds 1 5,10-methenyltetrahydrofolate (MTHF) per subunit.</text>
</comment>
<feature type="compositionally biased region" description="Basic and acidic residues" evidence="8">
    <location>
        <begin position="652"/>
        <end position="665"/>
    </location>
</feature>
<dbReference type="GO" id="GO:0071949">
    <property type="term" value="F:FAD binding"/>
    <property type="evidence" value="ECO:0007669"/>
    <property type="project" value="TreeGrafter"/>
</dbReference>
<dbReference type="Gene3D" id="1.25.40.80">
    <property type="match status" value="1"/>
</dbReference>